<keyword evidence="2" id="KW-1185">Reference proteome</keyword>
<reference evidence="1 2" key="4">
    <citation type="journal article" date="1996" name="Virology">
        <title>Analysis of 76 kb of the chlorella virus PBCV-1 330-kb genome: map positions 182 to 258.</title>
        <authorList>
            <person name="Kutish G.F."/>
            <person name="Li Y."/>
            <person name="Lu Z."/>
            <person name="Furuta M."/>
            <person name="Rock D.L."/>
            <person name="Van Etten J.L."/>
        </authorList>
    </citation>
    <scope>NUCLEOTIDE SEQUENCE [LARGE SCALE GENOMIC DNA]</scope>
</reference>
<reference evidence="1 2" key="5">
    <citation type="journal article" date="1997" name="Virology">
        <title>Analysis of 74 kb of DNA located at the right end of the 330-kb chlorella virus PBCV-1 genome.</title>
        <authorList>
            <person name="Li Y."/>
            <person name="Lu Z."/>
            <person name="Sun L."/>
            <person name="Ropp S."/>
            <person name="Kutish G.F."/>
            <person name="Rock D.L."/>
            <person name="Van Etten J.L."/>
        </authorList>
    </citation>
    <scope>NUCLEOTIDE SEQUENCE [LARGE SCALE GENOMIC DNA]</scope>
</reference>
<reference evidence="1 2" key="1">
    <citation type="journal article" date="1995" name="Virology">
        <title>Analysis of 45 kb of DNA located at the left end of the chlorella virus PBCV-1 genome.</title>
        <authorList>
            <person name="Lu Z."/>
            <person name="Li Y."/>
            <person name="Zhang Y."/>
            <person name="Kutish G.F."/>
            <person name="Rock D.L."/>
            <person name="Van Etten J.L."/>
        </authorList>
    </citation>
    <scope>NUCLEOTIDE SEQUENCE [LARGE SCALE GENOMIC DNA]</scope>
</reference>
<dbReference type="OrthoDB" id="19847at10239"/>
<reference evidence="1 2" key="3">
    <citation type="journal article" date="1996" name="Virology">
        <title>Analysis of 94 kb of the chlorella virus PBCV-1 330-kb genome: map positions 88 to 182.</title>
        <authorList>
            <person name="Lu Z."/>
            <person name="Li Y."/>
            <person name="Que Q."/>
            <person name="Kutish G.F."/>
            <person name="Rock D.L."/>
            <person name="Van Etten J.L."/>
        </authorList>
    </citation>
    <scope>NUCLEOTIDE SEQUENCE [LARGE SCALE GENOMIC DNA]</scope>
</reference>
<reference evidence="1 2" key="2">
    <citation type="journal article" date="1995" name="Virology">
        <title>Analysis of 43 kb of the Chlorella virus PBCV-1 330-kb genome: map positions 45 to 88.</title>
        <authorList>
            <person name="Li Y."/>
            <person name="Lu Z."/>
            <person name="Burbank D.E."/>
            <person name="Kutish G.F."/>
            <person name="Rock D.L."/>
            <person name="Van Etten J.L."/>
        </authorList>
    </citation>
    <scope>NUCLEOTIDE SEQUENCE [LARGE SCALE GENOMIC DNA]</scope>
</reference>
<reference evidence="1 2" key="7">
    <citation type="journal article" date="2000" name="Virology">
        <title>Characterization of a beta-1,3-glucanase encoded by chlorella virus PBCV-1.</title>
        <authorList>
            <person name="Sun L."/>
            <person name="Gurnon J.R."/>
            <person name="Adams B.J."/>
            <person name="Graves M.V."/>
            <person name="Van Etten J.L."/>
        </authorList>
    </citation>
    <scope>NUCLEOTIDE SEQUENCE [LARGE SCALE GENOMIC DNA]</scope>
</reference>
<organismHost>
    <name type="scientific">Chlorella</name>
    <dbReference type="NCBI Taxonomy" id="3071"/>
</organismHost>
<name>Q84663_PBCV1</name>
<accession>Q84663</accession>
<evidence type="ECO:0000313" key="2">
    <source>
        <dbReference type="Proteomes" id="UP000000862"/>
    </source>
</evidence>
<evidence type="ECO:0000313" key="1">
    <source>
        <dbReference type="EMBL" id="AAC96717.2"/>
    </source>
</evidence>
<organism evidence="1 2">
    <name type="scientific">Paramecium bursaria Chlorella virus 1</name>
    <name type="common">PBCV-1</name>
    <dbReference type="NCBI Taxonomy" id="10506"/>
    <lineage>
        <taxon>Viruses</taxon>
        <taxon>Varidnaviria</taxon>
        <taxon>Bamfordvirae</taxon>
        <taxon>Nucleocytoviricota</taxon>
        <taxon>Megaviricetes</taxon>
        <taxon>Algavirales</taxon>
        <taxon>Phycodnaviridae</taxon>
        <taxon>Chlorovirus</taxon>
        <taxon>Chlorovirus vanettense</taxon>
    </lineage>
</organism>
<dbReference type="RefSeq" id="NP_048706.2">
    <property type="nucleotide sequence ID" value="NC_000852.5"/>
</dbReference>
<gene>
    <name evidence="1" type="primary">A349L</name>
</gene>
<reference evidence="1 2" key="8">
    <citation type="journal article" date="2010" name="J. Virol.">
        <title>Microarray analysis of Paramecium bursaria chlorella virus 1 transcription.</title>
        <authorList>
            <person name="Yanai-Balser G.M."/>
            <person name="Duncan G.A."/>
            <person name="Eudy J.D."/>
            <person name="Wang D."/>
            <person name="Li X."/>
            <person name="Agarkova I.V."/>
            <person name="Dunigan D.D."/>
            <person name="Van Etten J.L."/>
        </authorList>
    </citation>
    <scope>NUCLEOTIDE SEQUENCE [LARGE SCALE GENOMIC DNA]</scope>
</reference>
<dbReference type="GeneID" id="918276"/>
<sequence length="182" mass="21077">MFIPFDARFCLYSLYCFRTSGERRRRSSLSSAIHIFASSHFILYTSRIFLSIRDYEPCNLNLKNIFNQYKGQMSRISPAMADGRSFTNYVSSGLYNNYLEGKFKTPDDSDYRAFLQKNAKEVEKTVNALTVYYVKPPVMPKVKLNVTGDANAKLTAAPVDYNQRILDNSYTDTMTKFQRVQR</sequence>
<reference evidence="1 2" key="6">
    <citation type="journal article" date="1999" name="Virology">
        <title>Chlorella virus PBCV-1 encodes a functional homospermidine synthase.</title>
        <authorList>
            <person name="Kaiser A."/>
            <person name="Vollmert M."/>
            <person name="Tholl D."/>
            <person name="Graves M.V."/>
            <person name="Gurnon J.R."/>
            <person name="Xing W."/>
            <person name="Lisec A.D."/>
            <person name="Nickerson K.W."/>
            <person name="Van Etten J.L."/>
        </authorList>
    </citation>
    <scope>NUCLEOTIDE SEQUENCE [LARGE SCALE GENOMIC DNA]</scope>
</reference>
<dbReference type="Proteomes" id="UP000000862">
    <property type="component" value="Segment"/>
</dbReference>
<protein>
    <submittedName>
        <fullName evidence="1">Uncharacterized protein</fullName>
    </submittedName>
</protein>
<dbReference type="EMBL" id="JF411744">
    <property type="protein sequence ID" value="AAC96717.2"/>
    <property type="molecule type" value="Genomic_DNA"/>
</dbReference>
<dbReference type="KEGG" id="vg:918276"/>
<proteinExistence type="predicted"/>